<accession>A0AAJ7BYQ3</accession>
<keyword evidence="4 10" id="KW-0689">Ribosomal protein</keyword>
<dbReference type="PANTHER" id="PTHR13501:SF8">
    <property type="entry name" value="LARGE RIBOSOMAL SUBUNIT PROTEIN UL22M"/>
    <property type="match status" value="1"/>
</dbReference>
<dbReference type="Proteomes" id="UP000694920">
    <property type="component" value="Unplaced"/>
</dbReference>
<dbReference type="SUPFAM" id="SSF54843">
    <property type="entry name" value="Ribosomal protein L22"/>
    <property type="match status" value="1"/>
</dbReference>
<evidence type="ECO:0000256" key="8">
    <source>
        <dbReference type="ARBA" id="ARBA00035506"/>
    </source>
</evidence>
<dbReference type="InterPro" id="IPR001063">
    <property type="entry name" value="Ribosomal_uL22"/>
</dbReference>
<protein>
    <recommendedName>
        <fullName evidence="7">Large ribosomal subunit protein uL22m</fullName>
    </recommendedName>
    <alternativeName>
        <fullName evidence="8">39S ribosomal protein L22, mitochondrial</fullName>
    </alternativeName>
</protein>
<dbReference type="Gene3D" id="3.90.470.10">
    <property type="entry name" value="Ribosomal protein L22/L17"/>
    <property type="match status" value="1"/>
</dbReference>
<dbReference type="AlphaFoldDB" id="A0AAJ7BYQ3"/>
<dbReference type="InterPro" id="IPR036394">
    <property type="entry name" value="Ribosomal_uL22_sf"/>
</dbReference>
<sequence length="243" mass="28283">MNSFQYKKVRFTTNRIGCKMQSLTSCVQRLALCGKLTMNNQLLISNVGRVLGAPQSSHIHTSLPIQGSWLDYTKGPQKWLKHNRTIFPPQSPDEERRPAYVCHMKTNIRYSPKKMWYIACFVRGMSVDEAVKQLNFVLKKGGAIVKETILEAQQLAVEKHNVEFKSNLWVAESFYGKGVVYKGFRRHAKMRAGEIRYIHSHYFVRLEEGKPPANYYLNVPKSKDEMLQKWLEDMRKRKIINSL</sequence>
<dbReference type="GeneID" id="107268511"/>
<keyword evidence="3" id="KW-0809">Transit peptide</keyword>
<proteinExistence type="inferred from homology"/>
<evidence type="ECO:0000256" key="5">
    <source>
        <dbReference type="ARBA" id="ARBA00023128"/>
    </source>
</evidence>
<evidence type="ECO:0000256" key="1">
    <source>
        <dbReference type="ARBA" id="ARBA00004173"/>
    </source>
</evidence>
<dbReference type="GO" id="GO:0005762">
    <property type="term" value="C:mitochondrial large ribosomal subunit"/>
    <property type="evidence" value="ECO:0007669"/>
    <property type="project" value="TreeGrafter"/>
</dbReference>
<dbReference type="InterPro" id="IPR047867">
    <property type="entry name" value="Ribosomal_uL22_bac/org-type"/>
</dbReference>
<comment type="similarity">
    <text evidence="2 10">Belongs to the universal ribosomal protein uL22 family.</text>
</comment>
<dbReference type="Pfam" id="PF00237">
    <property type="entry name" value="Ribosomal_L22"/>
    <property type="match status" value="1"/>
</dbReference>
<keyword evidence="6 10" id="KW-0687">Ribonucleoprotein</keyword>
<dbReference type="CTD" id="29093"/>
<dbReference type="RefSeq" id="XP_015596835.1">
    <property type="nucleotide sequence ID" value="XM_015741349.2"/>
</dbReference>
<evidence type="ECO:0000313" key="11">
    <source>
        <dbReference type="Proteomes" id="UP000694920"/>
    </source>
</evidence>
<evidence type="ECO:0000256" key="4">
    <source>
        <dbReference type="ARBA" id="ARBA00022980"/>
    </source>
</evidence>
<keyword evidence="11" id="KW-1185">Reference proteome</keyword>
<evidence type="ECO:0000256" key="6">
    <source>
        <dbReference type="ARBA" id="ARBA00023274"/>
    </source>
</evidence>
<reference evidence="12" key="1">
    <citation type="submission" date="2025-08" db="UniProtKB">
        <authorList>
            <consortium name="RefSeq"/>
        </authorList>
    </citation>
    <scope>IDENTIFICATION</scope>
</reference>
<evidence type="ECO:0000256" key="3">
    <source>
        <dbReference type="ARBA" id="ARBA00022946"/>
    </source>
</evidence>
<dbReference type="FunFam" id="3.90.470.10:FF:000009">
    <property type="entry name" value="39S ribosomal protein L22, mitochondrial"/>
    <property type="match status" value="1"/>
</dbReference>
<dbReference type="PANTHER" id="PTHR13501">
    <property type="entry name" value="CHLOROPLAST 50S RIBOSOMAL PROTEIN L22-RELATED"/>
    <property type="match status" value="1"/>
</dbReference>
<evidence type="ECO:0000256" key="2">
    <source>
        <dbReference type="ARBA" id="ARBA00009451"/>
    </source>
</evidence>
<evidence type="ECO:0000256" key="10">
    <source>
        <dbReference type="RuleBase" id="RU004005"/>
    </source>
</evidence>
<dbReference type="GO" id="GO:0003735">
    <property type="term" value="F:structural constituent of ribosome"/>
    <property type="evidence" value="ECO:0007669"/>
    <property type="project" value="InterPro"/>
</dbReference>
<organism evidence="11 12">
    <name type="scientific">Cephus cinctus</name>
    <name type="common">Wheat stem sawfly</name>
    <dbReference type="NCBI Taxonomy" id="211228"/>
    <lineage>
        <taxon>Eukaryota</taxon>
        <taxon>Metazoa</taxon>
        <taxon>Ecdysozoa</taxon>
        <taxon>Arthropoda</taxon>
        <taxon>Hexapoda</taxon>
        <taxon>Insecta</taxon>
        <taxon>Pterygota</taxon>
        <taxon>Neoptera</taxon>
        <taxon>Endopterygota</taxon>
        <taxon>Hymenoptera</taxon>
        <taxon>Cephoidea</taxon>
        <taxon>Cephidae</taxon>
        <taxon>Cephus</taxon>
    </lineage>
</organism>
<comment type="subcellular location">
    <subcellularLocation>
        <location evidence="1">Mitochondrion</location>
    </subcellularLocation>
</comment>
<dbReference type="GO" id="GO:0006412">
    <property type="term" value="P:translation"/>
    <property type="evidence" value="ECO:0007669"/>
    <property type="project" value="InterPro"/>
</dbReference>
<dbReference type="CDD" id="cd00336">
    <property type="entry name" value="Ribosomal_L22"/>
    <property type="match status" value="1"/>
</dbReference>
<gene>
    <name evidence="12" type="primary">LOC107268511</name>
</gene>
<comment type="subunit">
    <text evidence="9">Component of the mitochondrial ribosome large subunit (39S) which comprises a 16S rRNA and about 50 distinct proteins.</text>
</comment>
<keyword evidence="5" id="KW-0496">Mitochondrion</keyword>
<evidence type="ECO:0000256" key="7">
    <source>
        <dbReference type="ARBA" id="ARBA00035286"/>
    </source>
</evidence>
<name>A0AAJ7BYQ3_CEPCN</name>
<evidence type="ECO:0000313" key="12">
    <source>
        <dbReference type="RefSeq" id="XP_015596835.1"/>
    </source>
</evidence>
<evidence type="ECO:0000256" key="9">
    <source>
        <dbReference type="ARBA" id="ARBA00038782"/>
    </source>
</evidence>